<proteinExistence type="predicted"/>
<reference evidence="2" key="2">
    <citation type="submission" date="2011-02" db="EMBL/GenBank/DDBJ databases">
        <title>The complete genome of Desulfurobacterium thermolithotrophum DSM 11699.</title>
        <authorList>
            <consortium name="US DOE Joint Genome Institute (JGI-PGF)"/>
            <person name="Lucas S."/>
            <person name="Copeland A."/>
            <person name="Lapidus A."/>
            <person name="Bruce D."/>
            <person name="Goodwin L."/>
            <person name="Pitluck S."/>
            <person name="Kyrpides N."/>
            <person name="Mavromatis K."/>
            <person name="Pagani I."/>
            <person name="Ivanova N."/>
            <person name="Mikhailova N."/>
            <person name="Daligault H."/>
            <person name="Detter J.C."/>
            <person name="Tapia R."/>
            <person name="Han C."/>
            <person name="Land M."/>
            <person name="Hauser L."/>
            <person name="Markowitz V."/>
            <person name="Cheng J.-F."/>
            <person name="Hugenholtz P."/>
            <person name="Woyke T."/>
            <person name="Wu D."/>
            <person name="Spring S."/>
            <person name="Brambilla E."/>
            <person name="Klenk H.-P."/>
            <person name="Eisen J.A."/>
        </authorList>
    </citation>
    <scope>NUCLEOTIDE SEQUENCE [LARGE SCALE GENOMIC DNA]</scope>
    <source>
        <strain evidence="2">DSM 11699 / BSA</strain>
    </source>
</reference>
<dbReference type="Proteomes" id="UP000007102">
    <property type="component" value="Chromosome"/>
</dbReference>
<keyword evidence="2" id="KW-1185">Reference proteome</keyword>
<dbReference type="HOGENOM" id="CLU_2000256_0_0_0"/>
<dbReference type="InParanoid" id="F0S0K3"/>
<evidence type="ECO:0000313" key="1">
    <source>
        <dbReference type="EMBL" id="ADY72731.1"/>
    </source>
</evidence>
<gene>
    <name evidence="1" type="ordered locus">Dester_0072</name>
</gene>
<sequence length="124" mass="14650">MKIAKTDLPSIYNLKPSEAFDLFKGKLFKVINQLPPNKVTNRAIKEIFKKEGKERLEFLEKKFKELDCSSLEARKVIYNSFHRVFQRLRWAEDAGREKEIELRVWATSSVDFLCEVVRVLGERE</sequence>
<dbReference type="AlphaFoldDB" id="F0S0K3"/>
<evidence type="ECO:0000313" key="2">
    <source>
        <dbReference type="Proteomes" id="UP000007102"/>
    </source>
</evidence>
<accession>F0S0K3</accession>
<dbReference type="EMBL" id="CP002543">
    <property type="protein sequence ID" value="ADY72731.1"/>
    <property type="molecule type" value="Genomic_DNA"/>
</dbReference>
<dbReference type="eggNOG" id="ENOG5034AH5">
    <property type="taxonomic scope" value="Bacteria"/>
</dbReference>
<reference evidence="1 2" key="1">
    <citation type="journal article" date="2011" name="Stand. Genomic Sci.">
        <title>Complete genome sequence of the thermophilic sulfur-reducer Desulfurobacterium thermolithotrophum type strain (BSA(T)) from a deep-sea hydrothermal vent.</title>
        <authorList>
            <person name="Goker M."/>
            <person name="Daligault H."/>
            <person name="Mwirichia R."/>
            <person name="Lapidus A."/>
            <person name="Lucas S."/>
            <person name="Deshpande S."/>
            <person name="Pagani I."/>
            <person name="Tapia R."/>
            <person name="Cheng J.F."/>
            <person name="Goodwin L."/>
            <person name="Pitluck S."/>
            <person name="Liolios K."/>
            <person name="Ivanova N."/>
            <person name="Mavromatis K."/>
            <person name="Mikhailova N."/>
            <person name="Pati A."/>
            <person name="Chen A."/>
            <person name="Palaniappan K."/>
            <person name="Han C."/>
            <person name="Land M."/>
            <person name="Hauser L."/>
            <person name="Pan C."/>
            <person name="Brambilla E.M."/>
            <person name="Rohde M."/>
            <person name="Spring S."/>
            <person name="Sikorski J."/>
            <person name="Wirth R."/>
            <person name="Detter J.C."/>
            <person name="Woyke T."/>
            <person name="Bristow J."/>
            <person name="Eisen J.A."/>
            <person name="Markowitz V."/>
            <person name="Hugenholtz P."/>
            <person name="Kyrpides N.C."/>
            <person name="Klenk H.P."/>
        </authorList>
    </citation>
    <scope>NUCLEOTIDE SEQUENCE [LARGE SCALE GENOMIC DNA]</scope>
    <source>
        <strain evidence="2">DSM 11699 / BSA</strain>
    </source>
</reference>
<organism evidence="1 2">
    <name type="scientific">Desulfurobacterium thermolithotrophum (strain DSM 11699 / BSA)</name>
    <dbReference type="NCBI Taxonomy" id="868864"/>
    <lineage>
        <taxon>Bacteria</taxon>
        <taxon>Pseudomonadati</taxon>
        <taxon>Aquificota</taxon>
        <taxon>Aquificia</taxon>
        <taxon>Desulfurobacteriales</taxon>
        <taxon>Desulfurobacteriaceae</taxon>
        <taxon>Desulfurobacterium</taxon>
    </lineage>
</organism>
<dbReference type="RefSeq" id="WP_013637691.1">
    <property type="nucleotide sequence ID" value="NC_015185.1"/>
</dbReference>
<protein>
    <submittedName>
        <fullName evidence="1">Uncharacterized protein</fullName>
    </submittedName>
</protein>
<dbReference type="KEGG" id="dte:Dester_0072"/>
<dbReference type="STRING" id="868864.Dester_0072"/>
<dbReference type="OrthoDB" id="15451at2"/>
<name>F0S0K3_DESTD</name>